<evidence type="ECO:0000313" key="1">
    <source>
        <dbReference type="EMBL" id="KAK4883252.1"/>
    </source>
</evidence>
<dbReference type="AlphaFoldDB" id="A0AAN7Q5D3"/>
<dbReference type="Proteomes" id="UP001353858">
    <property type="component" value="Unassembled WGS sequence"/>
</dbReference>
<dbReference type="EMBL" id="JARPUR010000002">
    <property type="protein sequence ID" value="KAK4883252.1"/>
    <property type="molecule type" value="Genomic_DNA"/>
</dbReference>
<sequence>MNNHQASSVLPNSLTCLKSGKSFSHLDIISEGEKEIKKFKTTAKTIVFRFKDVHGSSNPMIWLEKAFNEMLEHMLVGAYPSDRVGVVLRNENFPDKPIGISFRRKDQLNSKIIMATLEKSYKVTLISFLPIPYVCM</sequence>
<keyword evidence="2" id="KW-1185">Reference proteome</keyword>
<evidence type="ECO:0000313" key="2">
    <source>
        <dbReference type="Proteomes" id="UP001353858"/>
    </source>
</evidence>
<comment type="caution">
    <text evidence="1">The sequence shown here is derived from an EMBL/GenBank/DDBJ whole genome shotgun (WGS) entry which is preliminary data.</text>
</comment>
<name>A0AAN7Q5D3_9COLE</name>
<reference evidence="2" key="1">
    <citation type="submission" date="2023-01" db="EMBL/GenBank/DDBJ databases">
        <title>Key to firefly adult light organ development and bioluminescence: homeobox transcription factors regulate luciferase expression and transportation to peroxisome.</title>
        <authorList>
            <person name="Fu X."/>
        </authorList>
    </citation>
    <scope>NUCLEOTIDE SEQUENCE [LARGE SCALE GENOMIC DNA]</scope>
</reference>
<gene>
    <name evidence="1" type="ORF">RN001_006571</name>
</gene>
<protein>
    <submittedName>
        <fullName evidence="1">Uncharacterized protein</fullName>
    </submittedName>
</protein>
<accession>A0AAN7Q5D3</accession>
<proteinExistence type="predicted"/>
<organism evidence="1 2">
    <name type="scientific">Aquatica leii</name>
    <dbReference type="NCBI Taxonomy" id="1421715"/>
    <lineage>
        <taxon>Eukaryota</taxon>
        <taxon>Metazoa</taxon>
        <taxon>Ecdysozoa</taxon>
        <taxon>Arthropoda</taxon>
        <taxon>Hexapoda</taxon>
        <taxon>Insecta</taxon>
        <taxon>Pterygota</taxon>
        <taxon>Neoptera</taxon>
        <taxon>Endopterygota</taxon>
        <taxon>Coleoptera</taxon>
        <taxon>Polyphaga</taxon>
        <taxon>Elateriformia</taxon>
        <taxon>Elateroidea</taxon>
        <taxon>Lampyridae</taxon>
        <taxon>Luciolinae</taxon>
        <taxon>Aquatica</taxon>
    </lineage>
</organism>